<dbReference type="PANTHER" id="PTHR24279:SF123">
    <property type="entry name" value="CYTOCHROME P450 FAMILY 27 SUBFAMILY A MEMBER 1"/>
    <property type="match status" value="1"/>
</dbReference>
<dbReference type="GO" id="GO:0006700">
    <property type="term" value="P:C21-steroid hormone biosynthetic process"/>
    <property type="evidence" value="ECO:0007669"/>
    <property type="project" value="TreeGrafter"/>
</dbReference>
<dbReference type="GO" id="GO:0020037">
    <property type="term" value="F:heme binding"/>
    <property type="evidence" value="ECO:0007669"/>
    <property type="project" value="InterPro"/>
</dbReference>
<evidence type="ECO:0000256" key="1">
    <source>
        <dbReference type="ARBA" id="ARBA00001971"/>
    </source>
</evidence>
<dbReference type="GO" id="GO:0005743">
    <property type="term" value="C:mitochondrial inner membrane"/>
    <property type="evidence" value="ECO:0007669"/>
    <property type="project" value="TreeGrafter"/>
</dbReference>
<evidence type="ECO:0000313" key="11">
    <source>
        <dbReference type="Proteomes" id="UP000288216"/>
    </source>
</evidence>
<keyword evidence="4 8" id="KW-0479">Metal-binding</keyword>
<dbReference type="Pfam" id="PF00067">
    <property type="entry name" value="p450"/>
    <property type="match status" value="1"/>
</dbReference>
<comment type="cofactor">
    <cofactor evidence="1 8">
        <name>heme</name>
        <dbReference type="ChEBI" id="CHEBI:30413"/>
    </cofactor>
</comment>
<evidence type="ECO:0000313" key="10">
    <source>
        <dbReference type="EMBL" id="GCB63195.1"/>
    </source>
</evidence>
<dbReference type="GO" id="GO:0071375">
    <property type="term" value="P:cellular response to peptide hormone stimulus"/>
    <property type="evidence" value="ECO:0007669"/>
    <property type="project" value="TreeGrafter"/>
</dbReference>
<keyword evidence="11" id="KW-1185">Reference proteome</keyword>
<keyword evidence="3 8" id="KW-0349">Heme</keyword>
<dbReference type="PRINTS" id="PR00463">
    <property type="entry name" value="EP450I"/>
</dbReference>
<dbReference type="PRINTS" id="PR00385">
    <property type="entry name" value="P450"/>
</dbReference>
<evidence type="ECO:0000256" key="2">
    <source>
        <dbReference type="ARBA" id="ARBA00010617"/>
    </source>
</evidence>
<accession>A0A401NQQ6</accession>
<dbReference type="Proteomes" id="UP000288216">
    <property type="component" value="Unassembled WGS sequence"/>
</dbReference>
<comment type="similarity">
    <text evidence="2 9">Belongs to the cytochrome P450 family.</text>
</comment>
<dbReference type="SUPFAM" id="SSF48264">
    <property type="entry name" value="Cytochrome P450"/>
    <property type="match status" value="1"/>
</dbReference>
<dbReference type="GO" id="GO:0008203">
    <property type="term" value="P:cholesterol metabolic process"/>
    <property type="evidence" value="ECO:0007669"/>
    <property type="project" value="TreeGrafter"/>
</dbReference>
<keyword evidence="7 9" id="KW-0503">Monooxygenase</keyword>
<dbReference type="GO" id="GO:0006704">
    <property type="term" value="P:glucocorticoid biosynthetic process"/>
    <property type="evidence" value="ECO:0007669"/>
    <property type="project" value="TreeGrafter"/>
</dbReference>
<reference evidence="10 11" key="1">
    <citation type="journal article" date="2018" name="Nat. Ecol. Evol.">
        <title>Shark genomes provide insights into elasmobranch evolution and the origin of vertebrates.</title>
        <authorList>
            <person name="Hara Y"/>
            <person name="Yamaguchi K"/>
            <person name="Onimaru K"/>
            <person name="Kadota M"/>
            <person name="Koyanagi M"/>
            <person name="Keeley SD"/>
            <person name="Tatsumi K"/>
            <person name="Tanaka K"/>
            <person name="Motone F"/>
            <person name="Kageyama Y"/>
            <person name="Nozu R"/>
            <person name="Adachi N"/>
            <person name="Nishimura O"/>
            <person name="Nakagawa R"/>
            <person name="Tanegashima C"/>
            <person name="Kiyatake I"/>
            <person name="Matsumoto R"/>
            <person name="Murakumo K"/>
            <person name="Nishida K"/>
            <person name="Terakita A"/>
            <person name="Kuratani S"/>
            <person name="Sato K"/>
            <person name="Hyodo S Kuraku.S."/>
        </authorList>
    </citation>
    <scope>NUCLEOTIDE SEQUENCE [LARGE SCALE GENOMIC DNA]</scope>
</reference>
<dbReference type="InterPro" id="IPR017972">
    <property type="entry name" value="Cyt_P450_CS"/>
</dbReference>
<dbReference type="EMBL" id="BFAA01003985">
    <property type="protein sequence ID" value="GCB63195.1"/>
    <property type="molecule type" value="Genomic_DNA"/>
</dbReference>
<comment type="caution">
    <text evidence="10">The sequence shown here is derived from an EMBL/GenBank/DDBJ whole genome shotgun (WGS) entry which is preliminary data.</text>
</comment>
<dbReference type="GO" id="GO:0004497">
    <property type="term" value="F:monooxygenase activity"/>
    <property type="evidence" value="ECO:0007669"/>
    <property type="project" value="UniProtKB-KW"/>
</dbReference>
<dbReference type="GO" id="GO:0005506">
    <property type="term" value="F:iron ion binding"/>
    <property type="evidence" value="ECO:0007669"/>
    <property type="project" value="InterPro"/>
</dbReference>
<keyword evidence="6 8" id="KW-0408">Iron</keyword>
<evidence type="ECO:0000256" key="6">
    <source>
        <dbReference type="ARBA" id="ARBA00023004"/>
    </source>
</evidence>
<dbReference type="Gene3D" id="1.10.630.10">
    <property type="entry name" value="Cytochrome P450"/>
    <property type="match status" value="1"/>
</dbReference>
<keyword evidence="5 9" id="KW-0560">Oxidoreductase</keyword>
<sequence length="300" mass="34231">MGCLEDDIPEETQRFIEAVFEVFRLSAIVIFFPKAMWPFLSQWKQFVAAWDYLFYITEKLVNKKIKETNERIEKGCSVEGEYLTYLLTSTKMTPVDIYGSLCELLLAAVDTTSNTTSWILYNLAREPSIQQELYEEVNSACPGDQIPAVKDFARMPLLKAVAKETLRMYPVVTGNARLIVEKDVVVGGYHFPKNTLFHLCHYAVSQDDSEFAEPQSFQPHRWLRGGGETKHHPFASIPFGFGTRICLGKRVAELEMYSVVTRLIKHFEVRPDPSGVTVMSKTRTLLSPASPINLEFIDRK</sequence>
<name>A0A401NQQ6_SCYTO</name>
<feature type="binding site" description="axial binding residue" evidence="8">
    <location>
        <position position="246"/>
    </location>
    <ligand>
        <name>heme</name>
        <dbReference type="ChEBI" id="CHEBI:30413"/>
    </ligand>
    <ligandPart>
        <name>Fe</name>
        <dbReference type="ChEBI" id="CHEBI:18248"/>
    </ligandPart>
</feature>
<dbReference type="GO" id="GO:0034650">
    <property type="term" value="P:cortisol metabolic process"/>
    <property type="evidence" value="ECO:0007669"/>
    <property type="project" value="TreeGrafter"/>
</dbReference>
<dbReference type="OrthoDB" id="3945418at2759"/>
<evidence type="ECO:0000256" key="9">
    <source>
        <dbReference type="RuleBase" id="RU000461"/>
    </source>
</evidence>
<evidence type="ECO:0000256" key="7">
    <source>
        <dbReference type="ARBA" id="ARBA00023033"/>
    </source>
</evidence>
<dbReference type="PANTHER" id="PTHR24279">
    <property type="entry name" value="CYTOCHROME P450"/>
    <property type="match status" value="1"/>
</dbReference>
<dbReference type="InterPro" id="IPR036396">
    <property type="entry name" value="Cyt_P450_sf"/>
</dbReference>
<organism evidence="10 11">
    <name type="scientific">Scyliorhinus torazame</name>
    <name type="common">Cloudy catshark</name>
    <name type="synonym">Catulus torazame</name>
    <dbReference type="NCBI Taxonomy" id="75743"/>
    <lineage>
        <taxon>Eukaryota</taxon>
        <taxon>Metazoa</taxon>
        <taxon>Chordata</taxon>
        <taxon>Craniata</taxon>
        <taxon>Vertebrata</taxon>
        <taxon>Chondrichthyes</taxon>
        <taxon>Elasmobranchii</taxon>
        <taxon>Galeomorphii</taxon>
        <taxon>Galeoidea</taxon>
        <taxon>Carcharhiniformes</taxon>
        <taxon>Scyliorhinidae</taxon>
        <taxon>Scyliorhinus</taxon>
    </lineage>
</organism>
<evidence type="ECO:0000256" key="4">
    <source>
        <dbReference type="ARBA" id="ARBA00022723"/>
    </source>
</evidence>
<dbReference type="GO" id="GO:0016705">
    <property type="term" value="F:oxidoreductase activity, acting on paired donors, with incorporation or reduction of molecular oxygen"/>
    <property type="evidence" value="ECO:0007669"/>
    <property type="project" value="InterPro"/>
</dbReference>
<dbReference type="STRING" id="75743.A0A401NQQ6"/>
<proteinExistence type="inferred from homology"/>
<dbReference type="InterPro" id="IPR050479">
    <property type="entry name" value="CYP11_CYP27_families"/>
</dbReference>
<evidence type="ECO:0000256" key="3">
    <source>
        <dbReference type="ARBA" id="ARBA00022617"/>
    </source>
</evidence>
<evidence type="ECO:0000256" key="8">
    <source>
        <dbReference type="PIRSR" id="PIRSR602401-1"/>
    </source>
</evidence>
<dbReference type="InterPro" id="IPR001128">
    <property type="entry name" value="Cyt_P450"/>
</dbReference>
<dbReference type="PROSITE" id="PS00086">
    <property type="entry name" value="CYTOCHROME_P450"/>
    <property type="match status" value="1"/>
</dbReference>
<dbReference type="OMA" id="HHPFASI"/>
<evidence type="ECO:0000256" key="5">
    <source>
        <dbReference type="ARBA" id="ARBA00023002"/>
    </source>
</evidence>
<dbReference type="AlphaFoldDB" id="A0A401NQQ6"/>
<gene>
    <name evidence="10" type="ORF">scyTo_0009630</name>
</gene>
<protein>
    <submittedName>
        <fullName evidence="10">Uncharacterized protein</fullName>
    </submittedName>
</protein>
<dbReference type="InterPro" id="IPR002401">
    <property type="entry name" value="Cyt_P450_E_grp-I"/>
</dbReference>